<gene>
    <name evidence="1" type="ORF">ACH5RR_029311</name>
</gene>
<evidence type="ECO:0000313" key="2">
    <source>
        <dbReference type="Proteomes" id="UP001630127"/>
    </source>
</evidence>
<keyword evidence="2" id="KW-1185">Reference proteome</keyword>
<comment type="caution">
    <text evidence="1">The sequence shown here is derived from an EMBL/GenBank/DDBJ whole genome shotgun (WGS) entry which is preliminary data.</text>
</comment>
<accession>A0ABD2YUU4</accession>
<dbReference type="EMBL" id="JBJUIK010000012">
    <property type="protein sequence ID" value="KAL3509910.1"/>
    <property type="molecule type" value="Genomic_DNA"/>
</dbReference>
<dbReference type="Proteomes" id="UP001630127">
    <property type="component" value="Unassembled WGS sequence"/>
</dbReference>
<organism evidence="1 2">
    <name type="scientific">Cinchona calisaya</name>
    <dbReference type="NCBI Taxonomy" id="153742"/>
    <lineage>
        <taxon>Eukaryota</taxon>
        <taxon>Viridiplantae</taxon>
        <taxon>Streptophyta</taxon>
        <taxon>Embryophyta</taxon>
        <taxon>Tracheophyta</taxon>
        <taxon>Spermatophyta</taxon>
        <taxon>Magnoliopsida</taxon>
        <taxon>eudicotyledons</taxon>
        <taxon>Gunneridae</taxon>
        <taxon>Pentapetalae</taxon>
        <taxon>asterids</taxon>
        <taxon>lamiids</taxon>
        <taxon>Gentianales</taxon>
        <taxon>Rubiaceae</taxon>
        <taxon>Cinchonoideae</taxon>
        <taxon>Cinchoneae</taxon>
        <taxon>Cinchona</taxon>
    </lineage>
</organism>
<name>A0ABD2YUU4_9GENT</name>
<sequence>MAMSSVKPTWTEEIIQSYEDDLECKELLTKLVIDSTTVQMVLLSIKLSYVEDWVKKCDVSQMNWSEHVPYPDFLQPLPFPTQAWSYISMYFVEKLPLSDGFDNIWVVVSSTLPTWEDNYSCSLLPEEVLKRRVIMRTQQLVIQ</sequence>
<evidence type="ECO:0000313" key="1">
    <source>
        <dbReference type="EMBL" id="KAL3509910.1"/>
    </source>
</evidence>
<protein>
    <submittedName>
        <fullName evidence="1">Uncharacterized protein</fullName>
    </submittedName>
</protein>
<proteinExistence type="predicted"/>
<dbReference type="AlphaFoldDB" id="A0ABD2YUU4"/>
<reference evidence="1 2" key="1">
    <citation type="submission" date="2024-11" db="EMBL/GenBank/DDBJ databases">
        <title>A near-complete genome assembly of Cinchona calisaya.</title>
        <authorList>
            <person name="Lian D.C."/>
            <person name="Zhao X.W."/>
            <person name="Wei L."/>
        </authorList>
    </citation>
    <scope>NUCLEOTIDE SEQUENCE [LARGE SCALE GENOMIC DNA]</scope>
    <source>
        <tissue evidence="1">Nenye</tissue>
    </source>
</reference>